<keyword evidence="1" id="KW-1133">Transmembrane helix</keyword>
<comment type="caution">
    <text evidence="4">The sequence shown here is derived from an EMBL/GenBank/DDBJ whole genome shotgun (WGS) entry which is preliminary data.</text>
</comment>
<keyword evidence="2" id="KW-0732">Signal</keyword>
<accession>A0A2S6I989</accession>
<dbReference type="GO" id="GO:0008061">
    <property type="term" value="F:chitin binding"/>
    <property type="evidence" value="ECO:0007669"/>
    <property type="project" value="InterPro"/>
</dbReference>
<evidence type="ECO:0000256" key="1">
    <source>
        <dbReference type="SAM" id="Phobius"/>
    </source>
</evidence>
<evidence type="ECO:0000256" key="2">
    <source>
        <dbReference type="SAM" id="SignalP"/>
    </source>
</evidence>
<dbReference type="Proteomes" id="UP000237662">
    <property type="component" value="Unassembled WGS sequence"/>
</dbReference>
<feature type="transmembrane region" description="Helical" evidence="1">
    <location>
        <begin position="550"/>
        <end position="573"/>
    </location>
</feature>
<keyword evidence="1" id="KW-0812">Transmembrane</keyword>
<dbReference type="Gene3D" id="3.10.50.10">
    <property type="match status" value="1"/>
</dbReference>
<dbReference type="Gene3D" id="3.20.20.80">
    <property type="entry name" value="Glycosidases"/>
    <property type="match status" value="1"/>
</dbReference>
<dbReference type="AlphaFoldDB" id="A0A2S6I989"/>
<feature type="domain" description="GH18" evidence="3">
    <location>
        <begin position="110"/>
        <end position="455"/>
    </location>
</feature>
<gene>
    <name evidence="4" type="ORF">CLV84_1024</name>
</gene>
<protein>
    <submittedName>
        <fullName evidence="4">Spore germination protein YaaH</fullName>
    </submittedName>
</protein>
<dbReference type="SMART" id="SM00636">
    <property type="entry name" value="Glyco_18"/>
    <property type="match status" value="1"/>
</dbReference>
<evidence type="ECO:0000313" key="4">
    <source>
        <dbReference type="EMBL" id="PPK88061.1"/>
    </source>
</evidence>
<dbReference type="InterPro" id="IPR017853">
    <property type="entry name" value="GH"/>
</dbReference>
<organism evidence="4 5">
    <name type="scientific">Neolewinella xylanilytica</name>
    <dbReference type="NCBI Taxonomy" id="1514080"/>
    <lineage>
        <taxon>Bacteria</taxon>
        <taxon>Pseudomonadati</taxon>
        <taxon>Bacteroidota</taxon>
        <taxon>Saprospiria</taxon>
        <taxon>Saprospirales</taxon>
        <taxon>Lewinellaceae</taxon>
        <taxon>Neolewinella</taxon>
    </lineage>
</organism>
<dbReference type="GO" id="GO:0005975">
    <property type="term" value="P:carbohydrate metabolic process"/>
    <property type="evidence" value="ECO:0007669"/>
    <property type="project" value="InterPro"/>
</dbReference>
<proteinExistence type="predicted"/>
<dbReference type="EMBL" id="PTJC01000005">
    <property type="protein sequence ID" value="PPK88061.1"/>
    <property type="molecule type" value="Genomic_DNA"/>
</dbReference>
<sequence length="580" mass="65437">MRFTRLLLTLFLIASLASVTGQEEPSRIDRFLQLFVQSSADSSTGTFNTDRPDLQPAERYGYVYNLVHREQHARYRRLSDSMLLTPDQLRYADYRPVAYAAGDTVVLAKDIRVFGWHPHWMATAYQQYRYELLSHVGLFAYDIDVEENGALYTNPDVVRGWEADDFDLVDRAHARGTRVQLTLTSFGTRNNRIFLADLDLQDRLIGDIVGRVMAMGADGINVDFELIPEGFEDHFTAFIVALSERLRTANAAAELSVVLPKMNRNRSQRPIFRLDDLQPHVDFFILTAYDFVTGRDLPGPIAPLYAPRAQRTGYGSIEEVVYAYLDEGVDRKKLVVGLPYYGGKWTRAKAADGSDTTYFDHVTYGSVRARLRGLDNTAYDPTRWSVKLDRSSVGGGPEGTDPLLETIWCDDSLTLNVKYDWVLEEGLGGVGIWALGYDQPGTELWSLLQRKFAPASDTLVYVSPNRTWLAAGTGVYAYRHPILITLLFVFLILVAGFVAALFDWRVRDTFFRNATLRRLYIGAALILLPALLMLGVYLLDYQPSTEHPGFWLALIVSAVLGALLARGISNVFWQHRAELP</sequence>
<dbReference type="PANTHER" id="PTHR46066:SF2">
    <property type="entry name" value="CHITINASE DOMAIN-CONTAINING PROTEIN 1"/>
    <property type="match status" value="1"/>
</dbReference>
<feature type="chain" id="PRO_5015461651" evidence="2">
    <location>
        <begin position="22"/>
        <end position="580"/>
    </location>
</feature>
<dbReference type="InterPro" id="IPR001223">
    <property type="entry name" value="Glyco_hydro18_cat"/>
</dbReference>
<evidence type="ECO:0000259" key="3">
    <source>
        <dbReference type="PROSITE" id="PS51910"/>
    </source>
</evidence>
<dbReference type="PANTHER" id="PTHR46066">
    <property type="entry name" value="CHITINASE DOMAIN-CONTAINING PROTEIN 1 FAMILY MEMBER"/>
    <property type="match status" value="1"/>
</dbReference>
<dbReference type="RefSeq" id="WP_104418633.1">
    <property type="nucleotide sequence ID" value="NZ_PTJC01000005.1"/>
</dbReference>
<dbReference type="PROSITE" id="PS51910">
    <property type="entry name" value="GH18_2"/>
    <property type="match status" value="1"/>
</dbReference>
<keyword evidence="5" id="KW-1185">Reference proteome</keyword>
<evidence type="ECO:0000313" key="5">
    <source>
        <dbReference type="Proteomes" id="UP000237662"/>
    </source>
</evidence>
<keyword evidence="1" id="KW-0472">Membrane</keyword>
<dbReference type="OrthoDB" id="1185215at2"/>
<dbReference type="Pfam" id="PF00704">
    <property type="entry name" value="Glyco_hydro_18"/>
    <property type="match status" value="1"/>
</dbReference>
<dbReference type="InterPro" id="IPR011583">
    <property type="entry name" value="Chitinase_II/V-like_cat"/>
</dbReference>
<dbReference type="SUPFAM" id="SSF51445">
    <property type="entry name" value="(Trans)glycosidases"/>
    <property type="match status" value="1"/>
</dbReference>
<name>A0A2S6I989_9BACT</name>
<feature type="transmembrane region" description="Helical" evidence="1">
    <location>
        <begin position="518"/>
        <end position="538"/>
    </location>
</feature>
<feature type="transmembrane region" description="Helical" evidence="1">
    <location>
        <begin position="482"/>
        <end position="506"/>
    </location>
</feature>
<reference evidence="4 5" key="1">
    <citation type="submission" date="2018-02" db="EMBL/GenBank/DDBJ databases">
        <title>Genomic Encyclopedia of Archaeal and Bacterial Type Strains, Phase II (KMG-II): from individual species to whole genera.</title>
        <authorList>
            <person name="Goeker M."/>
        </authorList>
    </citation>
    <scope>NUCLEOTIDE SEQUENCE [LARGE SCALE GENOMIC DNA]</scope>
    <source>
        <strain evidence="4 5">DSM 29526</strain>
    </source>
</reference>
<feature type="signal peptide" evidence="2">
    <location>
        <begin position="1"/>
        <end position="21"/>
    </location>
</feature>
<dbReference type="InterPro" id="IPR029070">
    <property type="entry name" value="Chitinase_insertion_sf"/>
</dbReference>